<feature type="domain" description="Tyr recombinase" evidence="10">
    <location>
        <begin position="119"/>
        <end position="309"/>
    </location>
</feature>
<dbReference type="InterPro" id="IPR044068">
    <property type="entry name" value="CB"/>
</dbReference>
<accession>A0A365PDW3</accession>
<dbReference type="PROSITE" id="PS51900">
    <property type="entry name" value="CB"/>
    <property type="match status" value="1"/>
</dbReference>
<dbReference type="STRING" id="37915.A2U19_03330"/>
<organism evidence="12 13">
    <name type="scientific">Dietzia maris</name>
    <dbReference type="NCBI Taxonomy" id="37915"/>
    <lineage>
        <taxon>Bacteria</taxon>
        <taxon>Bacillati</taxon>
        <taxon>Actinomycetota</taxon>
        <taxon>Actinomycetes</taxon>
        <taxon>Mycobacteriales</taxon>
        <taxon>Dietziaceae</taxon>
        <taxon>Dietzia</taxon>
    </lineage>
</organism>
<comment type="subunit">
    <text evidence="9">Forms a cyclic heterotetrameric complex composed of two molecules of XerC and two molecules of XerD.</text>
</comment>
<dbReference type="Proteomes" id="UP000252187">
    <property type="component" value="Unassembled WGS sequence"/>
</dbReference>
<dbReference type="GO" id="GO:0007059">
    <property type="term" value="P:chromosome segregation"/>
    <property type="evidence" value="ECO:0007669"/>
    <property type="project" value="UniProtKB-UniRule"/>
</dbReference>
<gene>
    <name evidence="9" type="primary">xerC</name>
    <name evidence="12" type="ORF">DQ226_00060</name>
</gene>
<keyword evidence="7 9" id="KW-0233">DNA recombination</keyword>
<feature type="active site" evidence="9">
    <location>
        <position position="264"/>
    </location>
</feature>
<dbReference type="GO" id="GO:0005737">
    <property type="term" value="C:cytoplasm"/>
    <property type="evidence" value="ECO:0007669"/>
    <property type="project" value="UniProtKB-SubCell"/>
</dbReference>
<dbReference type="GO" id="GO:0051301">
    <property type="term" value="P:cell division"/>
    <property type="evidence" value="ECO:0007669"/>
    <property type="project" value="UniProtKB-KW"/>
</dbReference>
<dbReference type="GO" id="GO:0009037">
    <property type="term" value="F:tyrosine-based site-specific recombinase activity"/>
    <property type="evidence" value="ECO:0007669"/>
    <property type="project" value="UniProtKB-UniRule"/>
</dbReference>
<comment type="function">
    <text evidence="9">Site-specific tyrosine recombinase, which acts by catalyzing the cutting and rejoining of the recombining DNA molecules. The XerC-XerD complex is essential to convert dimers of the bacterial chromosome into monomers to permit their segregation at cell division. It also contributes to the segregational stability of plasmids.</text>
</comment>
<evidence type="ECO:0000259" key="10">
    <source>
        <dbReference type="PROSITE" id="PS51898"/>
    </source>
</evidence>
<feature type="active site" description="O-(3'-phospho-DNA)-tyrosine intermediate" evidence="9">
    <location>
        <position position="296"/>
    </location>
</feature>
<dbReference type="Gene3D" id="1.10.443.10">
    <property type="entry name" value="Intergrase catalytic core"/>
    <property type="match status" value="1"/>
</dbReference>
<feature type="active site" evidence="9">
    <location>
        <position position="287"/>
    </location>
</feature>
<dbReference type="InterPro" id="IPR002104">
    <property type="entry name" value="Integrase_catalytic"/>
</dbReference>
<evidence type="ECO:0000256" key="6">
    <source>
        <dbReference type="ARBA" id="ARBA00023125"/>
    </source>
</evidence>
<evidence type="ECO:0000313" key="12">
    <source>
        <dbReference type="EMBL" id="RBA40967.1"/>
    </source>
</evidence>
<evidence type="ECO:0000256" key="1">
    <source>
        <dbReference type="ARBA" id="ARBA00004496"/>
    </source>
</evidence>
<dbReference type="RefSeq" id="WP_119191631.1">
    <property type="nucleotide sequence ID" value="NZ_SMDK01000010.1"/>
</dbReference>
<dbReference type="PROSITE" id="PS51898">
    <property type="entry name" value="TYR_RECOMBINASE"/>
    <property type="match status" value="1"/>
</dbReference>
<keyword evidence="4 9" id="KW-0159">Chromosome partition</keyword>
<feature type="domain" description="Core-binding (CB)" evidence="11">
    <location>
        <begin position="5"/>
        <end position="98"/>
    </location>
</feature>
<comment type="similarity">
    <text evidence="9">Belongs to the 'phage' integrase family. XerC subfamily.</text>
</comment>
<comment type="caution">
    <text evidence="12">The sequence shown here is derived from an EMBL/GenBank/DDBJ whole genome shotgun (WGS) entry which is preliminary data.</text>
</comment>
<dbReference type="GO" id="GO:0006313">
    <property type="term" value="P:DNA transposition"/>
    <property type="evidence" value="ECO:0007669"/>
    <property type="project" value="UniProtKB-UniRule"/>
</dbReference>
<dbReference type="InterPro" id="IPR023009">
    <property type="entry name" value="Tyrosine_recombinase_XerC/XerD"/>
</dbReference>
<dbReference type="PANTHER" id="PTHR30349:SF81">
    <property type="entry name" value="TYROSINE RECOMBINASE XERC"/>
    <property type="match status" value="1"/>
</dbReference>
<dbReference type="InterPro" id="IPR013762">
    <property type="entry name" value="Integrase-like_cat_sf"/>
</dbReference>
<feature type="active site" evidence="9">
    <location>
        <position position="261"/>
    </location>
</feature>
<keyword evidence="5 9" id="KW-0229">DNA integration</keyword>
<feature type="active site" evidence="9">
    <location>
        <position position="163"/>
    </location>
</feature>
<dbReference type="NCBIfam" id="NF001399">
    <property type="entry name" value="PRK00283.1"/>
    <property type="match status" value="1"/>
</dbReference>
<evidence type="ECO:0000256" key="7">
    <source>
        <dbReference type="ARBA" id="ARBA00023172"/>
    </source>
</evidence>
<dbReference type="Pfam" id="PF00589">
    <property type="entry name" value="Phage_integrase"/>
    <property type="match status" value="1"/>
</dbReference>
<dbReference type="SUPFAM" id="SSF56349">
    <property type="entry name" value="DNA breaking-rejoining enzymes"/>
    <property type="match status" value="1"/>
</dbReference>
<comment type="subcellular location">
    <subcellularLocation>
        <location evidence="1 9">Cytoplasm</location>
    </subcellularLocation>
</comment>
<dbReference type="InterPro" id="IPR010998">
    <property type="entry name" value="Integrase_recombinase_N"/>
</dbReference>
<dbReference type="InterPro" id="IPR050090">
    <property type="entry name" value="Tyrosine_recombinase_XerCD"/>
</dbReference>
<protein>
    <recommendedName>
        <fullName evidence="9">Tyrosine recombinase XerC</fullName>
    </recommendedName>
</protein>
<sequence length="316" mass="33911">MTSEGGATVQIRGYLDHLAVEKGASAHTLAAYRRDLEKYRRYLTAAGVDDLTSVTEAHVEEFRTRLATADPDEGRKALAPSSIARTMAAVRGLHRFATRDGVTALDAAAAVTPPRPPRRLPKALPVDRMIAVIEAAGATEMDTDPARLRDRAMLELLYASGARAAELVGLDVDDLDGLDHPDGGAVILRGKGGKERVVPVGRPACEAVGAYLVRARPALATRGGPALFLNARGGRVTRQTLWNVVSVAARRAGVQQDVSPHSFRHSFATHLLDGGADIRVVQELLGHSSVTTTQVYTLVTVDTLREVWAECHPRAR</sequence>
<reference evidence="12 13" key="1">
    <citation type="submission" date="2018-06" db="EMBL/GenBank/DDBJ databases">
        <title>Whole genome sequencing of four bacterial strains from South Shetland trench revealing bio-synthetic gene clusters.</title>
        <authorList>
            <person name="Abdel-Mageed W.M."/>
            <person name="Lehri B."/>
            <person name="Jarmusch S.A."/>
            <person name="Miranda K."/>
            <person name="Goodfellow M."/>
            <person name="Jaspars M."/>
            <person name="Karlyshev A.V."/>
        </authorList>
    </citation>
    <scope>NUCLEOTIDE SEQUENCE [LARGE SCALE GENOMIC DNA]</scope>
    <source>
        <strain evidence="12 13">SST1</strain>
    </source>
</reference>
<dbReference type="Gene3D" id="1.10.150.130">
    <property type="match status" value="1"/>
</dbReference>
<keyword evidence="6 9" id="KW-0238">DNA-binding</keyword>
<dbReference type="PANTHER" id="PTHR30349">
    <property type="entry name" value="PHAGE INTEGRASE-RELATED"/>
    <property type="match status" value="1"/>
</dbReference>
<feature type="active site" evidence="9">
    <location>
        <position position="191"/>
    </location>
</feature>
<keyword evidence="2 9" id="KW-0963">Cytoplasm</keyword>
<name>A0A365PDW3_9ACTN</name>
<dbReference type="AlphaFoldDB" id="A0A365PDW3"/>
<dbReference type="EMBL" id="QNTT01000001">
    <property type="protein sequence ID" value="RBA40967.1"/>
    <property type="molecule type" value="Genomic_DNA"/>
</dbReference>
<evidence type="ECO:0000256" key="5">
    <source>
        <dbReference type="ARBA" id="ARBA00022908"/>
    </source>
</evidence>
<keyword evidence="3 9" id="KW-0132">Cell division</keyword>
<evidence type="ECO:0000256" key="3">
    <source>
        <dbReference type="ARBA" id="ARBA00022618"/>
    </source>
</evidence>
<proteinExistence type="inferred from homology"/>
<evidence type="ECO:0000256" key="8">
    <source>
        <dbReference type="ARBA" id="ARBA00023306"/>
    </source>
</evidence>
<evidence type="ECO:0000259" key="11">
    <source>
        <dbReference type="PROSITE" id="PS51900"/>
    </source>
</evidence>
<dbReference type="CDD" id="cd00798">
    <property type="entry name" value="INT_XerDC_C"/>
    <property type="match status" value="1"/>
</dbReference>
<evidence type="ECO:0000256" key="4">
    <source>
        <dbReference type="ARBA" id="ARBA00022829"/>
    </source>
</evidence>
<evidence type="ECO:0000256" key="9">
    <source>
        <dbReference type="HAMAP-Rule" id="MF_01808"/>
    </source>
</evidence>
<evidence type="ECO:0000256" key="2">
    <source>
        <dbReference type="ARBA" id="ARBA00022490"/>
    </source>
</evidence>
<dbReference type="HAMAP" id="MF_01808">
    <property type="entry name" value="Recomb_XerC_XerD"/>
    <property type="match status" value="1"/>
</dbReference>
<keyword evidence="8 9" id="KW-0131">Cell cycle</keyword>
<dbReference type="Pfam" id="PF02899">
    <property type="entry name" value="Phage_int_SAM_1"/>
    <property type="match status" value="1"/>
</dbReference>
<dbReference type="InterPro" id="IPR004107">
    <property type="entry name" value="Integrase_SAM-like_N"/>
</dbReference>
<dbReference type="GO" id="GO:0003677">
    <property type="term" value="F:DNA binding"/>
    <property type="evidence" value="ECO:0007669"/>
    <property type="project" value="UniProtKB-UniRule"/>
</dbReference>
<dbReference type="InterPro" id="IPR011010">
    <property type="entry name" value="DNA_brk_join_enz"/>
</dbReference>
<evidence type="ECO:0000313" key="13">
    <source>
        <dbReference type="Proteomes" id="UP000252187"/>
    </source>
</evidence>